<sequence length="416" mass="45539">MQYLVYTVTVAVCTRTGPQELQILKKFSETVYASPNRRQMDSKGKSDEVVYPNLVFNVDNYEQVFSDCVIRDSECLCVELTAYDLSGQMRGVCFLGTIQYESVKKFYSSKHSNPIQRPERLGLLTRRFGSMSGRANLCSLGTLPQQTPAAVKFMRMLGPQAQGLAEFAVCAVEPDNPDERIAFCRCGNRLGLFGPVCCVCGSSTGRLFEELTDHVQPSQPEASSKVEFELDSPVTQQPTKFSGLSNADFDAWSDFNGCGIPELSSKSGSNTSLHHIVTLHSIPSSAKSAGASAETSPVRRWGSIRRGPMHLRDRTGEVPDVNTVGGSRWVRNNGLHPRHKPRGGSKVSEILDRFTRTGTTCEQSDTTQPAARHVDMPNATQKNVIVNPSGVLSSQTMLEQNGISGQSRSISEGASW</sequence>
<evidence type="ECO:0000313" key="2">
    <source>
        <dbReference type="EMBL" id="KAA0199662.1"/>
    </source>
</evidence>
<keyword evidence="3" id="KW-1185">Reference proteome</keyword>
<dbReference type="InterPro" id="IPR019141">
    <property type="entry name" value="DUF2045"/>
</dbReference>
<dbReference type="EMBL" id="LUCM01000992">
    <property type="protein sequence ID" value="KAA0199662.1"/>
    <property type="molecule type" value="Genomic_DNA"/>
</dbReference>
<comment type="caution">
    <text evidence="2">The sequence shown here is derived from an EMBL/GenBank/DDBJ whole genome shotgun (WGS) entry which is preliminary data.</text>
</comment>
<dbReference type="GO" id="GO:0000502">
    <property type="term" value="C:proteasome complex"/>
    <property type="evidence" value="ECO:0007669"/>
    <property type="project" value="UniProtKB-KW"/>
</dbReference>
<dbReference type="OrthoDB" id="1906921at2759"/>
<evidence type="ECO:0000256" key="1">
    <source>
        <dbReference type="SAM" id="MobiDB-lite"/>
    </source>
</evidence>
<dbReference type="Pfam" id="PF09741">
    <property type="entry name" value="DUF2045"/>
    <property type="match status" value="1"/>
</dbReference>
<gene>
    <name evidence="2" type="ORF">FBUS_04023</name>
</gene>
<name>A0A8E0VNV0_9TREM</name>
<dbReference type="PANTHER" id="PTHR21477:SF13">
    <property type="entry name" value="KIAA0930"/>
    <property type="match status" value="1"/>
</dbReference>
<proteinExistence type="predicted"/>
<feature type="region of interest" description="Disordered" evidence="1">
    <location>
        <begin position="309"/>
        <end position="345"/>
    </location>
</feature>
<evidence type="ECO:0000313" key="3">
    <source>
        <dbReference type="Proteomes" id="UP000728185"/>
    </source>
</evidence>
<organism evidence="2 3">
    <name type="scientific">Fasciolopsis buskii</name>
    <dbReference type="NCBI Taxonomy" id="27845"/>
    <lineage>
        <taxon>Eukaryota</taxon>
        <taxon>Metazoa</taxon>
        <taxon>Spiralia</taxon>
        <taxon>Lophotrochozoa</taxon>
        <taxon>Platyhelminthes</taxon>
        <taxon>Trematoda</taxon>
        <taxon>Digenea</taxon>
        <taxon>Plagiorchiida</taxon>
        <taxon>Echinostomata</taxon>
        <taxon>Echinostomatoidea</taxon>
        <taxon>Fasciolidae</taxon>
        <taxon>Fasciolopsis</taxon>
    </lineage>
</organism>
<reference evidence="2" key="1">
    <citation type="submission" date="2019-05" db="EMBL/GenBank/DDBJ databases">
        <title>Annotation for the trematode Fasciolopsis buski.</title>
        <authorList>
            <person name="Choi Y.-J."/>
        </authorList>
    </citation>
    <scope>NUCLEOTIDE SEQUENCE</scope>
    <source>
        <strain evidence="2">HT</strain>
        <tissue evidence="2">Whole worm</tissue>
    </source>
</reference>
<dbReference type="PANTHER" id="PTHR21477">
    <property type="entry name" value="ZGC:172139"/>
    <property type="match status" value="1"/>
</dbReference>
<keyword evidence="2" id="KW-0647">Proteasome</keyword>
<accession>A0A8E0VNV0</accession>
<dbReference type="Proteomes" id="UP000728185">
    <property type="component" value="Unassembled WGS sequence"/>
</dbReference>
<protein>
    <submittedName>
        <fullName evidence="2">Proteasome alpha subunit</fullName>
    </submittedName>
</protein>
<dbReference type="AlphaFoldDB" id="A0A8E0VNV0"/>